<evidence type="ECO:0000256" key="3">
    <source>
        <dbReference type="ARBA" id="ARBA00006206"/>
    </source>
</evidence>
<dbReference type="Gene3D" id="2.70.98.10">
    <property type="match status" value="1"/>
</dbReference>
<evidence type="ECO:0000256" key="12">
    <source>
        <dbReference type="PIRSR" id="PIRSR005096-3"/>
    </source>
</evidence>
<dbReference type="FunFam" id="2.70.98.10:FF:000003">
    <property type="entry name" value="Aldose 1-epimerase"/>
    <property type="match status" value="1"/>
</dbReference>
<keyword evidence="5" id="KW-0963">Cytoplasm</keyword>
<feature type="binding site" evidence="11">
    <location>
        <position position="252"/>
    </location>
    <ligand>
        <name>beta-D-galactose</name>
        <dbReference type="ChEBI" id="CHEBI:27667"/>
    </ligand>
</feature>
<evidence type="ECO:0000256" key="10">
    <source>
        <dbReference type="PIRSR" id="PIRSR005096-1"/>
    </source>
</evidence>
<comment type="similarity">
    <text evidence="3 9">Belongs to the aldose epimerase family.</text>
</comment>
<dbReference type="EMBL" id="ANOH01000278">
    <property type="protein sequence ID" value="EMI54424.1"/>
    <property type="molecule type" value="Genomic_DNA"/>
</dbReference>
<keyword evidence="7 9" id="KW-0413">Isomerase</keyword>
<sequence length="354" mass="38486">MTAPESVAVSAEEASQSARLYKLTNKNAMEVVVTNYGAIITSILTPDRDGKIGDVALGHRNAVEYIEAEEKPYLGALVGRVGNRIAKGVFSLGGKEYSLAINNGENHLHGGEVGFDKVLWKVESADTQSIRMSYLSKHLEEGYPGNLNVTVTYTLTDENSLIVDYVATTDQATPVNLTQHTYFNLAGEGTGNVLDHEVMLNADRFTPIDERLIPTGELRAVADSPFDFTSPKTIGRDINADDEQLKRANGFDHNWVLNKGVDATELTLAAVVYEPTTGRLLTVSTTEPGVQFYTGNFLSGKLIGKTGKAYAHRGGFCLETQHFPDSPNQPSFPSTVLKPGDTYQSQTVFAFSAR</sequence>
<organism evidence="13 14">
    <name type="scientific">Rhodopirellula sallentina SM41</name>
    <dbReference type="NCBI Taxonomy" id="1263870"/>
    <lineage>
        <taxon>Bacteria</taxon>
        <taxon>Pseudomonadati</taxon>
        <taxon>Planctomycetota</taxon>
        <taxon>Planctomycetia</taxon>
        <taxon>Pirellulales</taxon>
        <taxon>Pirellulaceae</taxon>
        <taxon>Rhodopirellula</taxon>
    </lineage>
</organism>
<proteinExistence type="inferred from homology"/>
<dbReference type="InterPro" id="IPR011013">
    <property type="entry name" value="Gal_mutarotase_sf_dom"/>
</dbReference>
<dbReference type="UniPathway" id="UPA00242"/>
<comment type="subcellular location">
    <subcellularLocation>
        <location evidence="1">Cytoplasm</location>
    </subcellularLocation>
</comment>
<feature type="active site" description="Proton acceptor" evidence="10">
    <location>
        <position position="319"/>
    </location>
</feature>
<dbReference type="GO" id="GO:0006006">
    <property type="term" value="P:glucose metabolic process"/>
    <property type="evidence" value="ECO:0007669"/>
    <property type="project" value="TreeGrafter"/>
</dbReference>
<dbReference type="InterPro" id="IPR015443">
    <property type="entry name" value="Aldose_1-epimerase"/>
</dbReference>
<evidence type="ECO:0000256" key="9">
    <source>
        <dbReference type="PIRNR" id="PIRNR005096"/>
    </source>
</evidence>
<dbReference type="AlphaFoldDB" id="M5TZG5"/>
<dbReference type="InterPro" id="IPR047215">
    <property type="entry name" value="Galactose_mutarotase-like"/>
</dbReference>
<feature type="binding site" evidence="12">
    <location>
        <begin position="83"/>
        <end position="84"/>
    </location>
    <ligand>
        <name>beta-D-galactose</name>
        <dbReference type="ChEBI" id="CHEBI:27667"/>
    </ligand>
</feature>
<evidence type="ECO:0000256" key="7">
    <source>
        <dbReference type="ARBA" id="ARBA00023235"/>
    </source>
</evidence>
<feature type="binding site" evidence="12">
    <location>
        <begin position="180"/>
        <end position="182"/>
    </location>
    <ligand>
        <name>beta-D-galactose</name>
        <dbReference type="ChEBI" id="CHEBI:27667"/>
    </ligand>
</feature>
<comment type="caution">
    <text evidence="13">The sequence shown here is derived from an EMBL/GenBank/DDBJ whole genome shotgun (WGS) entry which is preliminary data.</text>
</comment>
<dbReference type="PATRIC" id="fig|1263870.3.peg.4381"/>
<name>M5TZG5_9BACT</name>
<keyword evidence="14" id="KW-1185">Reference proteome</keyword>
<dbReference type="InterPro" id="IPR014718">
    <property type="entry name" value="GH-type_carb-bd"/>
</dbReference>
<comment type="catalytic activity">
    <reaction evidence="9">
        <text>alpha-D-glucose = beta-D-glucose</text>
        <dbReference type="Rhea" id="RHEA:10264"/>
        <dbReference type="ChEBI" id="CHEBI:15903"/>
        <dbReference type="ChEBI" id="CHEBI:17925"/>
        <dbReference type="EC" id="5.1.3.3"/>
    </reaction>
</comment>
<dbReference type="Pfam" id="PF01263">
    <property type="entry name" value="Aldose_epim"/>
    <property type="match status" value="1"/>
</dbReference>
<evidence type="ECO:0000313" key="14">
    <source>
        <dbReference type="Proteomes" id="UP000011885"/>
    </source>
</evidence>
<dbReference type="PANTHER" id="PTHR10091">
    <property type="entry name" value="ALDOSE-1-EPIMERASE"/>
    <property type="match status" value="1"/>
</dbReference>
<dbReference type="NCBIfam" id="NF008277">
    <property type="entry name" value="PRK11055.1"/>
    <property type="match status" value="1"/>
</dbReference>
<evidence type="ECO:0000256" key="8">
    <source>
        <dbReference type="ARBA" id="ARBA00023277"/>
    </source>
</evidence>
<dbReference type="InterPro" id="IPR008183">
    <property type="entry name" value="Aldose_1/G6P_1-epimerase"/>
</dbReference>
<evidence type="ECO:0000256" key="4">
    <source>
        <dbReference type="ARBA" id="ARBA00011245"/>
    </source>
</evidence>
<evidence type="ECO:0000256" key="2">
    <source>
        <dbReference type="ARBA" id="ARBA00005028"/>
    </source>
</evidence>
<dbReference type="CDD" id="cd09019">
    <property type="entry name" value="galactose_mutarotase_like"/>
    <property type="match status" value="1"/>
</dbReference>
<accession>M5TZG5</accession>
<evidence type="ECO:0000256" key="5">
    <source>
        <dbReference type="ARBA" id="ARBA00022490"/>
    </source>
</evidence>
<gene>
    <name evidence="13" type="ORF">RSSM_04135</name>
</gene>
<dbReference type="GO" id="GO:0004034">
    <property type="term" value="F:aldose 1-epimerase activity"/>
    <property type="evidence" value="ECO:0007669"/>
    <property type="project" value="UniProtKB-EC"/>
</dbReference>
<reference evidence="13 14" key="1">
    <citation type="journal article" date="2013" name="Mar. Genomics">
        <title>Expression of sulfatases in Rhodopirellula baltica and the diversity of sulfatases in the genus Rhodopirellula.</title>
        <authorList>
            <person name="Wegner C.E."/>
            <person name="Richter-Heitmann T."/>
            <person name="Klindworth A."/>
            <person name="Klockow C."/>
            <person name="Richter M."/>
            <person name="Achstetter T."/>
            <person name="Glockner F.O."/>
            <person name="Harder J."/>
        </authorList>
    </citation>
    <scope>NUCLEOTIDE SEQUENCE [LARGE SCALE GENOMIC DNA]</scope>
    <source>
        <strain evidence="13 14">SM41</strain>
    </source>
</reference>
<dbReference type="GO" id="GO:0033499">
    <property type="term" value="P:galactose catabolic process via UDP-galactose, Leloir pathway"/>
    <property type="evidence" value="ECO:0007669"/>
    <property type="project" value="TreeGrafter"/>
</dbReference>
<dbReference type="GO" id="GO:0005737">
    <property type="term" value="C:cytoplasm"/>
    <property type="evidence" value="ECO:0007669"/>
    <property type="project" value="UniProtKB-SubCell"/>
</dbReference>
<keyword evidence="6" id="KW-0597">Phosphoprotein</keyword>
<evidence type="ECO:0000256" key="6">
    <source>
        <dbReference type="ARBA" id="ARBA00022553"/>
    </source>
</evidence>
<dbReference type="PIRSF" id="PIRSF005096">
    <property type="entry name" value="GALM"/>
    <property type="match status" value="1"/>
</dbReference>
<dbReference type="RefSeq" id="WP_008682279.1">
    <property type="nucleotide sequence ID" value="NZ_ANOH01000278.1"/>
</dbReference>
<feature type="active site" description="Proton donor" evidence="10">
    <location>
        <position position="180"/>
    </location>
</feature>
<dbReference type="SUPFAM" id="SSF74650">
    <property type="entry name" value="Galactose mutarotase-like"/>
    <property type="match status" value="1"/>
</dbReference>
<comment type="subunit">
    <text evidence="4">Monomer.</text>
</comment>
<dbReference type="Proteomes" id="UP000011885">
    <property type="component" value="Unassembled WGS sequence"/>
</dbReference>
<keyword evidence="8 9" id="KW-0119">Carbohydrate metabolism</keyword>
<dbReference type="EC" id="5.1.3.3" evidence="9"/>
<protein>
    <recommendedName>
        <fullName evidence="9">Aldose 1-epimerase</fullName>
        <ecNumber evidence="9">5.1.3.3</ecNumber>
    </recommendedName>
</protein>
<comment type="pathway">
    <text evidence="2 9">Carbohydrate metabolism; hexose metabolism.</text>
</comment>
<dbReference type="PANTHER" id="PTHR10091:SF0">
    <property type="entry name" value="GALACTOSE MUTAROTASE"/>
    <property type="match status" value="1"/>
</dbReference>
<dbReference type="OrthoDB" id="9779408at2"/>
<evidence type="ECO:0000256" key="1">
    <source>
        <dbReference type="ARBA" id="ARBA00004496"/>
    </source>
</evidence>
<evidence type="ECO:0000313" key="13">
    <source>
        <dbReference type="EMBL" id="EMI54424.1"/>
    </source>
</evidence>
<dbReference type="GO" id="GO:0030246">
    <property type="term" value="F:carbohydrate binding"/>
    <property type="evidence" value="ECO:0007669"/>
    <property type="project" value="InterPro"/>
</dbReference>
<evidence type="ECO:0000256" key="11">
    <source>
        <dbReference type="PIRSR" id="PIRSR005096-2"/>
    </source>
</evidence>